<comment type="caution">
    <text evidence="2">The sequence shown here is derived from an EMBL/GenBank/DDBJ whole genome shotgun (WGS) entry which is preliminary data.</text>
</comment>
<keyword evidence="3" id="KW-1185">Reference proteome</keyword>
<keyword evidence="1" id="KW-1133">Transmembrane helix</keyword>
<keyword evidence="1" id="KW-0472">Membrane</keyword>
<keyword evidence="1" id="KW-0812">Transmembrane</keyword>
<dbReference type="SUPFAM" id="SSF54523">
    <property type="entry name" value="Pili subunits"/>
    <property type="match status" value="1"/>
</dbReference>
<name>A0A6L5WJF1_9BACT</name>
<sequence length="304" mass="34263">MKKAFTLIELLFVIVVLSILSLIGTDIYLNVYKNYAYSKSINALETKASNAVEQIATRLSYRIPQTTIAREAIGGDMQFIDLGDDRHKILEWYGISVESQNIHRNKGVDKGSWIIAGWSGFIDINRSGVFRSIGSKLERAGKIIDDLYSPVPDGKNNLAIIFIGGEHAISPEDYGYTGDKTKVNHKVVAVVDLSGQRDFNVKNFSSGATITERYYLSHTAYAIVPGKKDATTGLFDIYLYYNYRPWLGETYLQGKHELLIENATQFKFRGNNGNIEFELCVQDLNMPKKAKKDKFIICKKEAVF</sequence>
<dbReference type="AlphaFoldDB" id="A0A6L5WJF1"/>
<protein>
    <submittedName>
        <fullName evidence="2">Prepilin-type N-terminal cleavage/methylation domain-containing protein</fullName>
    </submittedName>
</protein>
<reference evidence="2 3" key="2">
    <citation type="submission" date="2020-03" db="EMBL/GenBank/DDBJ databases">
        <title>Campylobacter portucalensis sp. nov., a new species of Campylobacter isolated from the reproductive tract of bulls.</title>
        <authorList>
            <person name="Silva M.F."/>
            <person name="Pereira G."/>
            <person name="Carneiro C."/>
            <person name="Hemphill A."/>
            <person name="Mateus L."/>
            <person name="Lopes-Da-Costa L."/>
            <person name="Silva E."/>
        </authorList>
    </citation>
    <scope>NUCLEOTIDE SEQUENCE [LARGE SCALE GENOMIC DNA]</scope>
    <source>
        <strain evidence="2 3">FMV-PI01</strain>
    </source>
</reference>
<dbReference type="InterPro" id="IPR045584">
    <property type="entry name" value="Pilin-like"/>
</dbReference>
<dbReference type="Proteomes" id="UP000476338">
    <property type="component" value="Unassembled WGS sequence"/>
</dbReference>
<dbReference type="InterPro" id="IPR012902">
    <property type="entry name" value="N_methyl_site"/>
</dbReference>
<reference evidence="2 3" key="1">
    <citation type="submission" date="2019-09" db="EMBL/GenBank/DDBJ databases">
        <authorList>
            <person name="Silva M."/>
            <person name="Pereira G."/>
            <person name="Lopes-Da-Costa L."/>
            <person name="Silva E."/>
        </authorList>
    </citation>
    <scope>NUCLEOTIDE SEQUENCE [LARGE SCALE GENOMIC DNA]</scope>
    <source>
        <strain evidence="2 3">FMV-PI01</strain>
    </source>
</reference>
<dbReference type="Gene3D" id="3.30.700.10">
    <property type="entry name" value="Glycoprotein, Type 4 Pilin"/>
    <property type="match status" value="1"/>
</dbReference>
<dbReference type="RefSeq" id="WP_154571409.1">
    <property type="nucleotide sequence ID" value="NZ_VWSJ01000045.1"/>
</dbReference>
<evidence type="ECO:0000313" key="2">
    <source>
        <dbReference type="EMBL" id="MSN97164.1"/>
    </source>
</evidence>
<evidence type="ECO:0000256" key="1">
    <source>
        <dbReference type="SAM" id="Phobius"/>
    </source>
</evidence>
<accession>A0A6L5WJF1</accession>
<proteinExistence type="predicted"/>
<evidence type="ECO:0000313" key="3">
    <source>
        <dbReference type="Proteomes" id="UP000476338"/>
    </source>
</evidence>
<feature type="transmembrane region" description="Helical" evidence="1">
    <location>
        <begin position="7"/>
        <end position="29"/>
    </location>
</feature>
<gene>
    <name evidence="2" type="ORF">F1B92_08330</name>
</gene>
<dbReference type="EMBL" id="VWSJ01000045">
    <property type="protein sequence ID" value="MSN97164.1"/>
    <property type="molecule type" value="Genomic_DNA"/>
</dbReference>
<dbReference type="Pfam" id="PF07963">
    <property type="entry name" value="N_methyl"/>
    <property type="match status" value="1"/>
</dbReference>
<organism evidence="2 3">
    <name type="scientific">Campylobacter portucalensis</name>
    <dbReference type="NCBI Taxonomy" id="2608384"/>
    <lineage>
        <taxon>Bacteria</taxon>
        <taxon>Pseudomonadati</taxon>
        <taxon>Campylobacterota</taxon>
        <taxon>Epsilonproteobacteria</taxon>
        <taxon>Campylobacterales</taxon>
        <taxon>Campylobacteraceae</taxon>
        <taxon>Campylobacter</taxon>
    </lineage>
</organism>
<dbReference type="NCBIfam" id="TIGR02532">
    <property type="entry name" value="IV_pilin_GFxxxE"/>
    <property type="match status" value="1"/>
</dbReference>